<organism evidence="5 6">
    <name type="scientific">Nocardioides flavescens</name>
    <dbReference type="NCBI Taxonomy" id="2691959"/>
    <lineage>
        <taxon>Bacteria</taxon>
        <taxon>Bacillati</taxon>
        <taxon>Actinomycetota</taxon>
        <taxon>Actinomycetes</taxon>
        <taxon>Propionibacteriales</taxon>
        <taxon>Nocardioidaceae</taxon>
        <taxon>Nocardioides</taxon>
    </lineage>
</organism>
<dbReference type="Pfam" id="PF13385">
    <property type="entry name" value="Laminin_G_3"/>
    <property type="match status" value="3"/>
</dbReference>
<dbReference type="SUPFAM" id="SSF56300">
    <property type="entry name" value="Metallo-dependent phosphatases"/>
    <property type="match status" value="1"/>
</dbReference>
<keyword evidence="6" id="KW-1185">Reference proteome</keyword>
<sequence length="1818" mass="187460">MSSRRTPGRSWRRTATATLGLVIASAAALAVPAPAPAAVTSPTIAVPAITASALPRADVLDVDGSDPAKPYADRAAARPAVVRGAPTQSVDPTLKRTVTTYDGVDDAVVYSLTDAWNPASKPNITTSVTLECTFRFNGTLPTTAEKDLCSGKHSGGYTIRANGSNLQAQFYVGGAYRYAEAPLTAGTWTHAVATYDGSAVSLYVNGRLAATTPVTGTVTPPTGSWFGVGADTSATGTAEFPAPASIATVRIYSGALPADSVLALARAEGLAPKAPTPDVLDVDFRDGKPTERVATMPATTHGTPTFGTDATVTPGVASTGTMTVDGVDDAVSFPAFASQWSKLSSGFTFECVVRIDVALPTANEKDLCSDKEAGGASLYVNGSNLGFSAHVGGGYKIASAPVDGQRWYHVLGTWDGSAVRLYVNGALVATTAATGALTIPPNATARHFVIGGDASPGPAVGQWAPPSTYAAAGVFARAVTADEALLLAQEWDTTPPTPKADVLDVDFADGTAKDAAQGLTLTRLGDPQIGAEEALGRDVVTLDGTDDALSYGFGEQWSKLAGGFSLECTFRFNRPLPVSTENAVCSDKEAGGFATVVTGSGITFMAYVGGGYRSVAVPAKSGQWYHTLATWDGSTVKVYVDGQLAGSTAATGTLGLPSGNAKTAFMVGADTNTSAGGQFWSASTVANARIYSRALSAPDALGLNVAALGETRDAKVQLRSTTPATGARITKPVEFAVDVERQASATGWTYLLDGTPVNPGQRIGAGLRAGAHTLVVTATDVFGKALRWEVPFTSADIPSEGGTDTGQGNGRVTLSTIARSNDGGDVTTTFTQATTTSAEGGVQGVVPVLPTSLTFTYEQGAPITGALAPDGTTFDSVSTGRIPFQRYDLAIASYVEGQEIVWTGVVDPERAVTLRAWNTTLKRWDVLDTARGSAEGDTTLAGAVRPALLDPTSGTGVVHVLVTGEDPFADDLSPHDSSAQADKDRFQDPADYDFSLAHFTDTQYLAEGAAGGTYDDWDGVAEPSDVMTIEEQAVWQRAYLAETEWLRDNAGSRKIAYAAHTGDVIENDYYDPLKTDSQGKLLYPGLDEQVDRELAFTSGAQGILDGAGLVNQVIAGNHDNQLGVETGPTSRFSRTFSADRYYQAAKGWPTASKASFHAWDEQTDASGAVTVPGKDSQNNYVLFSAGGLDFVAVGLSYGVTAEEAAWAGSVFERYHDRNGILLTHAYLAPSTAPDGRGAGFSTDGSRLFDQVVKANPNVFLVLSGHEHGVGTNLKSGIGATVAHDVVELLADYQFYKVSAGELFPGKADANGNIDLDGDGVTDRKASDMLQFGASFMRLLQFDVERSEVTIDTYSPLLKNFGATEYDDRKRYNGSEDNLTLPVDLSSRTTSFGTDGLTVVTPGTTVIGTATARSGWPASVTWSGLQKGEVYAWTATSRNAAGEEVGTVDQFGGVFVATARGTDTTAPVLTVPPSTTVTQGEAFDPMTGVRAVDDSDGDVSSRVQVVGSVDVATPGSYALTYLAADTNGNQVAASRSVTVRAIPVPDKTSTKVTSRNAAATFGVSTLTLSADVSPATATGTVTFLTGEEVWCTAPVVRGAASCSPQTLPPPGSYAVRAIYSGDTTHAGSEVPIVVSIAEAPAAPAASVGLSAGPTALAYGEAATVTVSASGVPAGSVVTLRDGTRTLASTAVTGGVATIALPARSLAPGAHVLTASYAGASTTVPVTVAKVASSATVKAKRLTRGKVRVKVAVTAGSEVTASGTVTVRVGSRIRTVALNGGGARIVLPVGGKRRVTVSATWAGDAFATGSSARTTLTLRK</sequence>
<accession>A0A6L7F0F8</accession>
<dbReference type="RefSeq" id="WP_160874482.1">
    <property type="nucleotide sequence ID" value="NZ_WUEK01000001.1"/>
</dbReference>
<evidence type="ECO:0000313" key="5">
    <source>
        <dbReference type="EMBL" id="MXG88254.1"/>
    </source>
</evidence>
<feature type="signal peptide" evidence="3">
    <location>
        <begin position="1"/>
        <end position="37"/>
    </location>
</feature>
<gene>
    <name evidence="5" type="ORF">GRQ65_01660</name>
</gene>
<proteinExistence type="predicted"/>
<dbReference type="Pfam" id="PF16640">
    <property type="entry name" value="Big_3_5"/>
    <property type="match status" value="1"/>
</dbReference>
<evidence type="ECO:0000256" key="3">
    <source>
        <dbReference type="SAM" id="SignalP"/>
    </source>
</evidence>
<comment type="caution">
    <text evidence="5">The sequence shown here is derived from an EMBL/GenBank/DDBJ whole genome shotgun (WGS) entry which is preliminary data.</text>
</comment>
<dbReference type="Gene3D" id="2.60.120.200">
    <property type="match status" value="3"/>
</dbReference>
<dbReference type="GO" id="GO:0005975">
    <property type="term" value="P:carbohydrate metabolic process"/>
    <property type="evidence" value="ECO:0007669"/>
    <property type="project" value="UniProtKB-ARBA"/>
</dbReference>
<feature type="domain" description="LamG-like jellyroll fold" evidence="4">
    <location>
        <begin position="562"/>
        <end position="698"/>
    </location>
</feature>
<protein>
    <submittedName>
        <fullName evidence="5">DUF5011 domain-containing protein</fullName>
    </submittedName>
</protein>
<keyword evidence="2" id="KW-1015">Disulfide bond</keyword>
<feature type="chain" id="PRO_5026840544" evidence="3">
    <location>
        <begin position="38"/>
        <end position="1818"/>
    </location>
</feature>
<dbReference type="InterPro" id="IPR013320">
    <property type="entry name" value="ConA-like_dom_sf"/>
</dbReference>
<dbReference type="EMBL" id="WUEK01000001">
    <property type="protein sequence ID" value="MXG88254.1"/>
    <property type="molecule type" value="Genomic_DNA"/>
</dbReference>
<dbReference type="Pfam" id="PF16403">
    <property type="entry name" value="Bact_surface_Ig-like"/>
    <property type="match status" value="1"/>
</dbReference>
<dbReference type="Gene3D" id="2.60.40.10">
    <property type="entry name" value="Immunoglobulins"/>
    <property type="match status" value="3"/>
</dbReference>
<dbReference type="Proteomes" id="UP000473325">
    <property type="component" value="Unassembled WGS sequence"/>
</dbReference>
<dbReference type="PANTHER" id="PTHR43143">
    <property type="entry name" value="METALLOPHOSPHOESTERASE, CALCINEURIN SUPERFAMILY"/>
    <property type="match status" value="1"/>
</dbReference>
<dbReference type="InterPro" id="IPR051918">
    <property type="entry name" value="STPP_CPPED1"/>
</dbReference>
<feature type="domain" description="LamG-like jellyroll fold" evidence="4">
    <location>
        <begin position="126"/>
        <end position="259"/>
    </location>
</feature>
<dbReference type="SUPFAM" id="SSF49899">
    <property type="entry name" value="Concanavalin A-like lectins/glucanases"/>
    <property type="match status" value="3"/>
</dbReference>
<dbReference type="InterPro" id="IPR029052">
    <property type="entry name" value="Metallo-depent_PP-like"/>
</dbReference>
<name>A0A6L7F0F8_9ACTN</name>
<dbReference type="PANTHER" id="PTHR43143:SF5">
    <property type="entry name" value="SECRETED PROTEIN"/>
    <property type="match status" value="1"/>
</dbReference>
<evidence type="ECO:0000313" key="6">
    <source>
        <dbReference type="Proteomes" id="UP000473325"/>
    </source>
</evidence>
<dbReference type="InterPro" id="IPR006558">
    <property type="entry name" value="LamG-like"/>
</dbReference>
<dbReference type="InterPro" id="IPR032179">
    <property type="entry name" value="Cry22Aa_Ig-like"/>
</dbReference>
<evidence type="ECO:0000259" key="4">
    <source>
        <dbReference type="SMART" id="SM00560"/>
    </source>
</evidence>
<reference evidence="5 6" key="1">
    <citation type="submission" date="2019-12" db="EMBL/GenBank/DDBJ databases">
        <authorList>
            <person name="Kun Z."/>
        </authorList>
    </citation>
    <scope>NUCLEOTIDE SEQUENCE [LARGE SCALE GENOMIC DNA]</scope>
    <source>
        <strain evidence="5 6">YIM 123512</strain>
    </source>
</reference>
<evidence type="ECO:0000256" key="2">
    <source>
        <dbReference type="ARBA" id="ARBA00023157"/>
    </source>
</evidence>
<dbReference type="SMART" id="SM00560">
    <property type="entry name" value="LamGL"/>
    <property type="match status" value="2"/>
</dbReference>
<dbReference type="InterPro" id="IPR032109">
    <property type="entry name" value="Big_3_5"/>
</dbReference>
<dbReference type="InterPro" id="IPR013783">
    <property type="entry name" value="Ig-like_fold"/>
</dbReference>
<evidence type="ECO:0000256" key="1">
    <source>
        <dbReference type="ARBA" id="ARBA00022729"/>
    </source>
</evidence>
<keyword evidence="1 3" id="KW-0732">Signal</keyword>